<dbReference type="InterPro" id="IPR036390">
    <property type="entry name" value="WH_DNA-bd_sf"/>
</dbReference>
<reference evidence="1" key="1">
    <citation type="journal article" date="2020" name="mSystems">
        <title>Genome- and Community-Level Interaction Insights into Carbon Utilization and Element Cycling Functions of Hydrothermarchaeota in Hydrothermal Sediment.</title>
        <authorList>
            <person name="Zhou Z."/>
            <person name="Liu Y."/>
            <person name="Xu W."/>
            <person name="Pan J."/>
            <person name="Luo Z.H."/>
            <person name="Li M."/>
        </authorList>
    </citation>
    <scope>NUCLEOTIDE SEQUENCE [LARGE SCALE GENOMIC DNA]</scope>
    <source>
        <strain evidence="1">SpSt-243</strain>
    </source>
</reference>
<name>A0A7C1P662_9HYPH</name>
<sequence length="282" mass="32192">MDAWRARLDDQAYEDAIRYCANSILPMHFGEKLINKIFGRNLQSHAAGLLAVMHCEAELGLGERPTLTRIQAEMGRSRTLSSFFSLLRFARFIEAVDHDGDRRTRILLAKPPLLDGLKTWLSHHMTCAEVAGLLPTGSTHRLKSDEVFALRYIAAARLMLGRVRSHTTHGQDAWSWFDRFDCGDRIALALLRAHYEDTGEQETRWFLLDTRQLAERLGISHSHLRNVVNGAEARGFVLQDRRTHRTALTPQMLNEIRDFHLSFWGWMAETADHAESGRTFAA</sequence>
<evidence type="ECO:0000313" key="1">
    <source>
        <dbReference type="EMBL" id="HEB43169.1"/>
    </source>
</evidence>
<comment type="caution">
    <text evidence="1">The sequence shown here is derived from an EMBL/GenBank/DDBJ whole genome shotgun (WGS) entry which is preliminary data.</text>
</comment>
<organism evidence="1">
    <name type="scientific">Agrobacterium albertimagni</name>
    <dbReference type="NCBI Taxonomy" id="147266"/>
    <lineage>
        <taxon>Bacteria</taxon>
        <taxon>Pseudomonadati</taxon>
        <taxon>Pseudomonadota</taxon>
        <taxon>Alphaproteobacteria</taxon>
        <taxon>Hyphomicrobiales</taxon>
        <taxon>Rhizobiaceae</taxon>
        <taxon>Rhizobium/Agrobacterium group</taxon>
        <taxon>Agrobacterium</taxon>
    </lineage>
</organism>
<dbReference type="AlphaFoldDB" id="A0A7C1P662"/>
<accession>A0A7C1P662</accession>
<proteinExistence type="predicted"/>
<protein>
    <submittedName>
        <fullName evidence="1">Uncharacterized protein</fullName>
    </submittedName>
</protein>
<gene>
    <name evidence="1" type="ORF">ENP70_05600</name>
</gene>
<dbReference type="EMBL" id="DSKI01000295">
    <property type="protein sequence ID" value="HEB43169.1"/>
    <property type="molecule type" value="Genomic_DNA"/>
</dbReference>
<dbReference type="SUPFAM" id="SSF46785">
    <property type="entry name" value="Winged helix' DNA-binding domain"/>
    <property type="match status" value="1"/>
</dbReference>